<dbReference type="Proteomes" id="UP000323392">
    <property type="component" value="Unassembled WGS sequence"/>
</dbReference>
<gene>
    <name evidence="1" type="ORF">JWYL7_0355</name>
    <name evidence="2" type="ORF">SAMN05661008_01001</name>
</gene>
<dbReference type="STRING" id="1121328.JWYL7_0355"/>
<evidence type="ECO:0000313" key="3">
    <source>
        <dbReference type="Proteomes" id="UP000092605"/>
    </source>
</evidence>
<dbReference type="RefSeq" id="WP_066068171.1">
    <property type="nucleotide sequence ID" value="NZ_FRBG01000006.1"/>
</dbReference>
<comment type="caution">
    <text evidence="1">The sequence shown here is derived from an EMBL/GenBank/DDBJ whole genome shotgun (WGS) entry which is preliminary data.</text>
</comment>
<keyword evidence="4" id="KW-1185">Reference proteome</keyword>
<organism evidence="1 3">
    <name type="scientific">Alkalithermobacter thermoalcaliphilus JW-YL-7 = DSM 7308</name>
    <dbReference type="NCBI Taxonomy" id="1121328"/>
    <lineage>
        <taxon>Bacteria</taxon>
        <taxon>Bacillati</taxon>
        <taxon>Bacillota</taxon>
        <taxon>Clostridia</taxon>
        <taxon>Peptostreptococcales</taxon>
        <taxon>Tepidibacteraceae</taxon>
        <taxon>Alkalithermobacter</taxon>
    </lineage>
</organism>
<reference evidence="2 4" key="2">
    <citation type="submission" date="2016-11" db="EMBL/GenBank/DDBJ databases">
        <authorList>
            <person name="Varghese N."/>
            <person name="Submissions S."/>
        </authorList>
    </citation>
    <scope>NUCLEOTIDE SEQUENCE [LARGE SCALE GENOMIC DNA]</scope>
    <source>
        <strain evidence="2 4">DSM 7308</strain>
    </source>
</reference>
<dbReference type="AlphaFoldDB" id="A0A150FQH1"/>
<dbReference type="Proteomes" id="UP000092605">
    <property type="component" value="Unassembled WGS sequence"/>
</dbReference>
<evidence type="ECO:0000313" key="2">
    <source>
        <dbReference type="EMBL" id="SHK84857.1"/>
    </source>
</evidence>
<accession>A0A150FQH1</accession>
<dbReference type="EMBL" id="LSFY01000001">
    <property type="protein sequence ID" value="KXZ39280.1"/>
    <property type="molecule type" value="Genomic_DNA"/>
</dbReference>
<sequence length="272" mass="32230">MGHIDKKNEFVILKFLERYDYDGVADILRELGIDKTDVYTLLNSCEYAINFDFKTAVKRIDSLNPNIKNTKEIKRLRNNLIDLLNGEPEAIFSEFIENIKIKLINEEYIDFLGRIYRLKEALFKYMFVSNESSKNRVSMIGYMVSKKNILSILRKKYKIYTNNLTYGITQYINKYMNKDKRIQSVLNILNSDKMEKLIKLRHDSPVGHGFKGVSRVDIEEIYVDGYEVIKDFLKVCEYLDLKTKINKYDDINKIIVDLISKYKVKEGYEYYE</sequence>
<protein>
    <submittedName>
        <fullName evidence="1">Uncharacterized protein</fullName>
    </submittedName>
</protein>
<dbReference type="OrthoDB" id="2677749at2"/>
<dbReference type="PATRIC" id="fig|1121328.3.peg.354"/>
<name>A0A150FQH1_CLOPD</name>
<reference evidence="1 3" key="1">
    <citation type="submission" date="2016-02" db="EMBL/GenBank/DDBJ databases">
        <title>Draft genome sequence for Clostridium paradoxum JW-YL-7.</title>
        <authorList>
            <person name="Utturkar S.M."/>
            <person name="Lancaster A."/>
            <person name="Poole F.L."/>
            <person name="Adams M.W."/>
            <person name="Brown S.D."/>
        </authorList>
    </citation>
    <scope>NUCLEOTIDE SEQUENCE [LARGE SCALE GENOMIC DNA]</scope>
    <source>
        <strain evidence="1 3">JW-YL-7</strain>
    </source>
</reference>
<dbReference type="EMBL" id="FRBG01000006">
    <property type="protein sequence ID" value="SHK84857.1"/>
    <property type="molecule type" value="Genomic_DNA"/>
</dbReference>
<evidence type="ECO:0000313" key="1">
    <source>
        <dbReference type="EMBL" id="KXZ39280.1"/>
    </source>
</evidence>
<proteinExistence type="predicted"/>
<evidence type="ECO:0000313" key="4">
    <source>
        <dbReference type="Proteomes" id="UP000323392"/>
    </source>
</evidence>